<proteinExistence type="predicted"/>
<organism evidence="2 3">
    <name type="scientific">Cricetulus griseus</name>
    <name type="common">Chinese hamster</name>
    <name type="synonym">Cricetulus barabensis griseus</name>
    <dbReference type="NCBI Taxonomy" id="10029"/>
    <lineage>
        <taxon>Eukaryota</taxon>
        <taxon>Metazoa</taxon>
        <taxon>Chordata</taxon>
        <taxon>Craniata</taxon>
        <taxon>Vertebrata</taxon>
        <taxon>Euteleostomi</taxon>
        <taxon>Mammalia</taxon>
        <taxon>Eutheria</taxon>
        <taxon>Euarchontoglires</taxon>
        <taxon>Glires</taxon>
        <taxon>Rodentia</taxon>
        <taxon>Myomorpha</taxon>
        <taxon>Muroidea</taxon>
        <taxon>Cricetidae</taxon>
        <taxon>Cricetinae</taxon>
        <taxon>Cricetulus</taxon>
    </lineage>
</organism>
<dbReference type="EMBL" id="JH002904">
    <property type="protein sequence ID" value="EGW08805.1"/>
    <property type="molecule type" value="Genomic_DNA"/>
</dbReference>
<name>G3II05_CRIGR</name>
<protein>
    <submittedName>
        <fullName evidence="2">Uncharacterized protein</fullName>
    </submittedName>
</protein>
<dbReference type="AlphaFoldDB" id="G3II05"/>
<evidence type="ECO:0000313" key="2">
    <source>
        <dbReference type="EMBL" id="EGW08805.1"/>
    </source>
</evidence>
<evidence type="ECO:0000313" key="3">
    <source>
        <dbReference type="Proteomes" id="UP000001075"/>
    </source>
</evidence>
<reference evidence="3" key="1">
    <citation type="journal article" date="2011" name="Nat. Biotechnol.">
        <title>The genomic sequence of the Chinese hamster ovary (CHO)-K1 cell line.</title>
        <authorList>
            <person name="Xu X."/>
            <person name="Nagarajan H."/>
            <person name="Lewis N.E."/>
            <person name="Pan S."/>
            <person name="Cai Z."/>
            <person name="Liu X."/>
            <person name="Chen W."/>
            <person name="Xie M."/>
            <person name="Wang W."/>
            <person name="Hammond S."/>
            <person name="Andersen M.R."/>
            <person name="Neff N."/>
            <person name="Passarelli B."/>
            <person name="Koh W."/>
            <person name="Fan H.C."/>
            <person name="Wang J."/>
            <person name="Gui Y."/>
            <person name="Lee K.H."/>
            <person name="Betenbaugh M.J."/>
            <person name="Quake S.R."/>
            <person name="Famili I."/>
            <person name="Palsson B.O."/>
            <person name="Wang J."/>
        </authorList>
    </citation>
    <scope>NUCLEOTIDE SEQUENCE [LARGE SCALE GENOMIC DNA]</scope>
    <source>
        <strain evidence="3">CHO K1 cell line</strain>
    </source>
</reference>
<gene>
    <name evidence="2" type="ORF">I79_023466</name>
</gene>
<sequence>MGLVAFSRWALRMLTALPFLSSPTLLSSVAIHRTCWSVCFGEQQSPHVAVQCH</sequence>
<dbReference type="Proteomes" id="UP000001075">
    <property type="component" value="Unassembled WGS sequence"/>
</dbReference>
<feature type="signal peptide" evidence="1">
    <location>
        <begin position="1"/>
        <end position="16"/>
    </location>
</feature>
<evidence type="ECO:0000256" key="1">
    <source>
        <dbReference type="SAM" id="SignalP"/>
    </source>
</evidence>
<accession>G3II05</accession>
<dbReference type="InParanoid" id="G3II05"/>
<feature type="chain" id="PRO_5003445293" evidence="1">
    <location>
        <begin position="17"/>
        <end position="53"/>
    </location>
</feature>
<keyword evidence="1" id="KW-0732">Signal</keyword>